<organism evidence="1 2">
    <name type="scientific">Gulo gulo</name>
    <name type="common">Wolverine</name>
    <name type="synonym">Gluton</name>
    <dbReference type="NCBI Taxonomy" id="48420"/>
    <lineage>
        <taxon>Eukaryota</taxon>
        <taxon>Metazoa</taxon>
        <taxon>Chordata</taxon>
        <taxon>Craniata</taxon>
        <taxon>Vertebrata</taxon>
        <taxon>Euteleostomi</taxon>
        <taxon>Mammalia</taxon>
        <taxon>Eutheria</taxon>
        <taxon>Laurasiatheria</taxon>
        <taxon>Carnivora</taxon>
        <taxon>Caniformia</taxon>
        <taxon>Musteloidea</taxon>
        <taxon>Mustelidae</taxon>
        <taxon>Guloninae</taxon>
        <taxon>Gulo</taxon>
    </lineage>
</organism>
<sequence>MAVFAYSFIILLRKMAKNSRTSLASASNEDYTFCWRVFCAWDYLIGNPEAAESKTAAVVNSIREAILEEQEKKKSKNLYVWTLPSLCSLMHYFSSV</sequence>
<comment type="caution">
    <text evidence="1">The sequence shown here is derived from an EMBL/GenBank/DDBJ whole genome shotgun (WGS) entry which is preliminary data.</text>
</comment>
<dbReference type="GO" id="GO:0005886">
    <property type="term" value="C:plasma membrane"/>
    <property type="evidence" value="ECO:0007669"/>
    <property type="project" value="InterPro"/>
</dbReference>
<keyword evidence="2" id="KW-1185">Reference proteome</keyword>
<reference evidence="1 2" key="1">
    <citation type="submission" date="2018-10" db="EMBL/GenBank/DDBJ databases">
        <authorList>
            <person name="Ekblom R."/>
            <person name="Jareborg N."/>
        </authorList>
    </citation>
    <scope>NUCLEOTIDE SEQUENCE [LARGE SCALE GENOMIC DNA]</scope>
    <source>
        <tissue evidence="1">Muscle</tissue>
    </source>
</reference>
<dbReference type="GO" id="GO:0008381">
    <property type="term" value="F:mechanosensitive monoatomic ion channel activity"/>
    <property type="evidence" value="ECO:0007669"/>
    <property type="project" value="TreeGrafter"/>
</dbReference>
<accession>A0A9X9M543</accession>
<proteinExistence type="predicted"/>
<dbReference type="PANTHER" id="PTHR23302:SF35">
    <property type="entry name" value="TRANSMEMBRANE CHANNEL-LIKE PROTEIN 3"/>
    <property type="match status" value="1"/>
</dbReference>
<dbReference type="AlphaFoldDB" id="A0A9X9M543"/>
<gene>
    <name evidence="1" type="ORF">BN2614_LOCUS2</name>
</gene>
<dbReference type="Proteomes" id="UP000269945">
    <property type="component" value="Unassembled WGS sequence"/>
</dbReference>
<dbReference type="EMBL" id="CYRY02042914">
    <property type="protein sequence ID" value="VCX36946.1"/>
    <property type="molecule type" value="Genomic_DNA"/>
</dbReference>
<evidence type="ECO:0000313" key="2">
    <source>
        <dbReference type="Proteomes" id="UP000269945"/>
    </source>
</evidence>
<name>A0A9X9M543_GULGU</name>
<dbReference type="PANTHER" id="PTHR23302">
    <property type="entry name" value="TRANSMEMBRANE CHANNEL-RELATED"/>
    <property type="match status" value="1"/>
</dbReference>
<dbReference type="InterPro" id="IPR038900">
    <property type="entry name" value="TMC"/>
</dbReference>
<evidence type="ECO:0000313" key="1">
    <source>
        <dbReference type="EMBL" id="VCX36946.1"/>
    </source>
</evidence>
<protein>
    <submittedName>
        <fullName evidence="1">Uncharacterized protein</fullName>
    </submittedName>
</protein>